<evidence type="ECO:0000256" key="5">
    <source>
        <dbReference type="ARBA" id="ARBA00023235"/>
    </source>
</evidence>
<comment type="pathway">
    <text evidence="6">Porphyrin-containing compound metabolism.</text>
</comment>
<dbReference type="PANTHER" id="PTHR43713:SF3">
    <property type="entry name" value="GLUTAMATE-1-SEMIALDEHYDE 2,1-AMINOMUTASE 1, CHLOROPLASTIC-RELATED"/>
    <property type="match status" value="1"/>
</dbReference>
<evidence type="ECO:0000313" key="10">
    <source>
        <dbReference type="Proteomes" id="UP000198397"/>
    </source>
</evidence>
<sequence length="462" mass="50866">MSSGREITPDHATALREMTPQSERFHERARRITPLGVESNVRSFDPYPFYIDRASGSYVTDIDDNRYLDFLLALGPIVLGHNHPEVQAAVKQQVDRADLTATPQPIAIEFMEKVAEMTPSIEQVRLANSGSEATMHALRVARSYTGKDLIAKPEGGYAGAHDYALMSVYADEEALGPKERPNTVPFGTGIPDAIRDTVVAIPFNDKEHTEAVLREHAEDLAAVIIEPVMFSAGCLKPRDGYHEFLRDLTEELGIVLIWDEVMTGFRLGPGSAQGRFGIEPDMTTFAKAAGGGYQIAGFGGSREIMSEIVPPDSDDEEPWNTTAFHGGTYNGHPVSCAAGLRTLEILSSEDVYDHIDRMGELLFEGLQEVADDVGVPATVEYVGSMGQVYMTDEAPYHYRDTWAANVDRFADWWLEAAAGGVLFGNPMQSERFFTTYTHTESEIEAALEVAEDAFKAVDHAYE</sequence>
<protein>
    <recommendedName>
        <fullName evidence="3">Glutamate-1-semialdehyde 2,1-aminomutase</fullName>
    </recommendedName>
    <alternativeName>
        <fullName evidence="7">Glutamate-1-semialdehyde aminotransferase</fullName>
    </alternativeName>
</protein>
<comment type="cofactor">
    <cofactor evidence="2">
        <name>pyridoxal 5'-phosphate</name>
        <dbReference type="ChEBI" id="CHEBI:597326"/>
    </cofactor>
</comment>
<gene>
    <name evidence="9" type="ORF">SAMN06264855_10332</name>
</gene>
<evidence type="ECO:0000256" key="8">
    <source>
        <dbReference type="RuleBase" id="RU003560"/>
    </source>
</evidence>
<proteinExistence type="inferred from homology"/>
<name>A0A238VLS7_HALVU</name>
<evidence type="ECO:0000256" key="3">
    <source>
        <dbReference type="ARBA" id="ARBA00015416"/>
    </source>
</evidence>
<dbReference type="Proteomes" id="UP000198397">
    <property type="component" value="Unassembled WGS sequence"/>
</dbReference>
<dbReference type="InterPro" id="IPR049704">
    <property type="entry name" value="Aminotrans_3_PPA_site"/>
</dbReference>
<dbReference type="InterPro" id="IPR005814">
    <property type="entry name" value="Aminotrans_3"/>
</dbReference>
<dbReference type="InterPro" id="IPR015422">
    <property type="entry name" value="PyrdxlP-dep_Trfase_small"/>
</dbReference>
<keyword evidence="4 8" id="KW-0663">Pyridoxal phosphate</keyword>
<accession>A0A238VLS7</accession>
<dbReference type="GO" id="GO:0042286">
    <property type="term" value="F:glutamate-1-semialdehyde 2,1-aminomutase activity"/>
    <property type="evidence" value="ECO:0007669"/>
    <property type="project" value="UniProtKB-EC"/>
</dbReference>
<dbReference type="Gene3D" id="3.90.1150.10">
    <property type="entry name" value="Aspartate Aminotransferase, domain 1"/>
    <property type="match status" value="1"/>
</dbReference>
<dbReference type="Gene3D" id="3.40.640.10">
    <property type="entry name" value="Type I PLP-dependent aspartate aminotransferase-like (Major domain)"/>
    <property type="match status" value="1"/>
</dbReference>
<organism evidence="9 10">
    <name type="scientific">Halorubrum vacuolatum</name>
    <name type="common">Natronobacterium vacuolatum</name>
    <dbReference type="NCBI Taxonomy" id="63740"/>
    <lineage>
        <taxon>Archaea</taxon>
        <taxon>Methanobacteriati</taxon>
        <taxon>Methanobacteriota</taxon>
        <taxon>Stenosarchaea group</taxon>
        <taxon>Halobacteria</taxon>
        <taxon>Halobacteriales</taxon>
        <taxon>Haloferacaceae</taxon>
        <taxon>Halorubrum</taxon>
    </lineage>
</organism>
<dbReference type="GO" id="GO:0008483">
    <property type="term" value="F:transaminase activity"/>
    <property type="evidence" value="ECO:0007669"/>
    <property type="project" value="InterPro"/>
</dbReference>
<evidence type="ECO:0000256" key="1">
    <source>
        <dbReference type="ARBA" id="ARBA00001579"/>
    </source>
</evidence>
<keyword evidence="5" id="KW-0413">Isomerase</keyword>
<dbReference type="PROSITE" id="PS00600">
    <property type="entry name" value="AA_TRANSFER_CLASS_3"/>
    <property type="match status" value="1"/>
</dbReference>
<dbReference type="InterPro" id="IPR015424">
    <property type="entry name" value="PyrdxlP-dep_Trfase"/>
</dbReference>
<keyword evidence="10" id="KW-1185">Reference proteome</keyword>
<dbReference type="OrthoDB" id="6524at2157"/>
<dbReference type="RefSeq" id="WP_089383840.1">
    <property type="nucleotide sequence ID" value="NZ_FZNQ01000003.1"/>
</dbReference>
<evidence type="ECO:0000313" key="9">
    <source>
        <dbReference type="EMBL" id="SNR34693.1"/>
    </source>
</evidence>
<reference evidence="9 10" key="1">
    <citation type="submission" date="2017-06" db="EMBL/GenBank/DDBJ databases">
        <authorList>
            <person name="Kim H.J."/>
            <person name="Triplett B.A."/>
        </authorList>
    </citation>
    <scope>NUCLEOTIDE SEQUENCE [LARGE SCALE GENOMIC DNA]</scope>
    <source>
        <strain evidence="9 10">DSM 8800</strain>
    </source>
</reference>
<evidence type="ECO:0000256" key="6">
    <source>
        <dbReference type="ARBA" id="ARBA00023444"/>
    </source>
</evidence>
<comment type="catalytic activity">
    <reaction evidence="1">
        <text>(S)-4-amino-5-oxopentanoate = 5-aminolevulinate</text>
        <dbReference type="Rhea" id="RHEA:14265"/>
        <dbReference type="ChEBI" id="CHEBI:57501"/>
        <dbReference type="ChEBI" id="CHEBI:356416"/>
        <dbReference type="EC" id="5.4.3.8"/>
    </reaction>
</comment>
<evidence type="ECO:0000256" key="7">
    <source>
        <dbReference type="ARBA" id="ARBA00031365"/>
    </source>
</evidence>
<dbReference type="SUPFAM" id="SSF53383">
    <property type="entry name" value="PLP-dependent transferases"/>
    <property type="match status" value="1"/>
</dbReference>
<dbReference type="GO" id="GO:0030170">
    <property type="term" value="F:pyridoxal phosphate binding"/>
    <property type="evidence" value="ECO:0007669"/>
    <property type="project" value="InterPro"/>
</dbReference>
<evidence type="ECO:0000256" key="2">
    <source>
        <dbReference type="ARBA" id="ARBA00001933"/>
    </source>
</evidence>
<comment type="similarity">
    <text evidence="8">Belongs to the class-III pyridoxal-phosphate-dependent aminotransferase family.</text>
</comment>
<dbReference type="AlphaFoldDB" id="A0A238VLS7"/>
<dbReference type="Pfam" id="PF00202">
    <property type="entry name" value="Aminotran_3"/>
    <property type="match status" value="1"/>
</dbReference>
<dbReference type="CDD" id="cd00610">
    <property type="entry name" value="OAT_like"/>
    <property type="match status" value="1"/>
</dbReference>
<dbReference type="InterPro" id="IPR015421">
    <property type="entry name" value="PyrdxlP-dep_Trfase_major"/>
</dbReference>
<dbReference type="PANTHER" id="PTHR43713">
    <property type="entry name" value="GLUTAMATE-1-SEMIALDEHYDE 2,1-AMINOMUTASE"/>
    <property type="match status" value="1"/>
</dbReference>
<evidence type="ECO:0000256" key="4">
    <source>
        <dbReference type="ARBA" id="ARBA00022898"/>
    </source>
</evidence>
<dbReference type="EMBL" id="FZNQ01000003">
    <property type="protein sequence ID" value="SNR34693.1"/>
    <property type="molecule type" value="Genomic_DNA"/>
</dbReference>